<dbReference type="AlphaFoldDB" id="A0A3Q9RL25"/>
<evidence type="ECO:0000313" key="1">
    <source>
        <dbReference type="EMBL" id="AZV41663.1"/>
    </source>
</evidence>
<dbReference type="KEGG" id="pasa:BAOM_1052"/>
<organism evidence="1 2">
    <name type="scientific">Peribacillus asahii</name>
    <dbReference type="NCBI Taxonomy" id="228899"/>
    <lineage>
        <taxon>Bacteria</taxon>
        <taxon>Bacillati</taxon>
        <taxon>Bacillota</taxon>
        <taxon>Bacilli</taxon>
        <taxon>Bacillales</taxon>
        <taxon>Bacillaceae</taxon>
        <taxon>Peribacillus</taxon>
    </lineage>
</organism>
<reference evidence="1 2" key="1">
    <citation type="submission" date="2018-01" db="EMBL/GenBank/DDBJ databases">
        <title>Bacillus asahii Genome sequencing and assembly.</title>
        <authorList>
            <person name="Jiang H."/>
            <person name="Feng Y."/>
            <person name="Zhao F."/>
            <person name="Lin X."/>
        </authorList>
    </citation>
    <scope>NUCLEOTIDE SEQUENCE [LARGE SCALE GENOMIC DNA]</scope>
    <source>
        <strain evidence="1 2">OM18</strain>
    </source>
</reference>
<dbReference type="Proteomes" id="UP000283095">
    <property type="component" value="Chromosome"/>
</dbReference>
<sequence length="41" mass="4707">MKAVTLVRGDKRSKRAEVKGITCEPKTENSVFSKRRTKELK</sequence>
<accession>A0A3Q9RL25</accession>
<protein>
    <submittedName>
        <fullName evidence="1">Uncharacterized protein</fullName>
    </submittedName>
</protein>
<proteinExistence type="predicted"/>
<name>A0A3Q9RL25_9BACI</name>
<dbReference type="EMBL" id="CP026095">
    <property type="protein sequence ID" value="AZV41663.1"/>
    <property type="molecule type" value="Genomic_DNA"/>
</dbReference>
<gene>
    <name evidence="1" type="ORF">BAOM_1052</name>
</gene>
<evidence type="ECO:0000313" key="2">
    <source>
        <dbReference type="Proteomes" id="UP000283095"/>
    </source>
</evidence>